<dbReference type="EMBL" id="CM042056">
    <property type="protein sequence ID" value="KAI3698143.1"/>
    <property type="molecule type" value="Genomic_DNA"/>
</dbReference>
<reference evidence="2" key="1">
    <citation type="journal article" date="2022" name="Mol. Ecol. Resour.">
        <title>The genomes of chicory, endive, great burdock and yacon provide insights into Asteraceae palaeo-polyploidization history and plant inulin production.</title>
        <authorList>
            <person name="Fan W."/>
            <person name="Wang S."/>
            <person name="Wang H."/>
            <person name="Wang A."/>
            <person name="Jiang F."/>
            <person name="Liu H."/>
            <person name="Zhao H."/>
            <person name="Xu D."/>
            <person name="Zhang Y."/>
        </authorList>
    </citation>
    <scope>NUCLEOTIDE SEQUENCE [LARGE SCALE GENOMIC DNA]</scope>
    <source>
        <strain evidence="2">cv. Niubang</strain>
    </source>
</reference>
<dbReference type="Proteomes" id="UP001055879">
    <property type="component" value="Linkage Group LG10"/>
</dbReference>
<name>A0ACB8ZKI3_ARCLA</name>
<accession>A0ACB8ZKI3</accession>
<organism evidence="1 2">
    <name type="scientific">Arctium lappa</name>
    <name type="common">Greater burdock</name>
    <name type="synonym">Lappa major</name>
    <dbReference type="NCBI Taxonomy" id="4217"/>
    <lineage>
        <taxon>Eukaryota</taxon>
        <taxon>Viridiplantae</taxon>
        <taxon>Streptophyta</taxon>
        <taxon>Embryophyta</taxon>
        <taxon>Tracheophyta</taxon>
        <taxon>Spermatophyta</taxon>
        <taxon>Magnoliopsida</taxon>
        <taxon>eudicotyledons</taxon>
        <taxon>Gunneridae</taxon>
        <taxon>Pentapetalae</taxon>
        <taxon>asterids</taxon>
        <taxon>campanulids</taxon>
        <taxon>Asterales</taxon>
        <taxon>Asteraceae</taxon>
        <taxon>Carduoideae</taxon>
        <taxon>Cardueae</taxon>
        <taxon>Arctiinae</taxon>
        <taxon>Arctium</taxon>
    </lineage>
</organism>
<evidence type="ECO:0000313" key="2">
    <source>
        <dbReference type="Proteomes" id="UP001055879"/>
    </source>
</evidence>
<gene>
    <name evidence="1" type="ORF">L6452_31255</name>
</gene>
<keyword evidence="2" id="KW-1185">Reference proteome</keyword>
<evidence type="ECO:0000313" key="1">
    <source>
        <dbReference type="EMBL" id="KAI3698143.1"/>
    </source>
</evidence>
<proteinExistence type="predicted"/>
<comment type="caution">
    <text evidence="1">The sequence shown here is derived from an EMBL/GenBank/DDBJ whole genome shotgun (WGS) entry which is preliminary data.</text>
</comment>
<reference evidence="1 2" key="2">
    <citation type="journal article" date="2022" name="Mol. Ecol. Resour.">
        <title>The genomes of chicory, endive, great burdock and yacon provide insights into Asteraceae paleo-polyploidization history and plant inulin production.</title>
        <authorList>
            <person name="Fan W."/>
            <person name="Wang S."/>
            <person name="Wang H."/>
            <person name="Wang A."/>
            <person name="Jiang F."/>
            <person name="Liu H."/>
            <person name="Zhao H."/>
            <person name="Xu D."/>
            <person name="Zhang Y."/>
        </authorList>
    </citation>
    <scope>NUCLEOTIDE SEQUENCE [LARGE SCALE GENOMIC DNA]</scope>
    <source>
        <strain evidence="2">cv. Niubang</strain>
    </source>
</reference>
<sequence length="74" mass="8409">MQWFQGEGAADGGGSAGEEGSMRLGGFVTDRWRKEGRSKELWWWRTKLIVIGLAKVKKGTKWEKEYAISHLNPN</sequence>
<protein>
    <submittedName>
        <fullName evidence="1">Uncharacterized protein</fullName>
    </submittedName>
</protein>